<evidence type="ECO:0000313" key="5">
    <source>
        <dbReference type="EMBL" id="CAG8550271.1"/>
    </source>
</evidence>
<keyword evidence="4" id="KW-0175">Coiled coil</keyword>
<dbReference type="PANTHER" id="PTHR28529">
    <property type="entry name" value="DNA REPAIR PROTEIN SWI5 HOMOLOG"/>
    <property type="match status" value="1"/>
</dbReference>
<dbReference type="GO" id="GO:0000724">
    <property type="term" value="P:double-strand break repair via homologous recombination"/>
    <property type="evidence" value="ECO:0007669"/>
    <property type="project" value="TreeGrafter"/>
</dbReference>
<keyword evidence="3" id="KW-0234">DNA repair</keyword>
<organism evidence="5 6">
    <name type="scientific">Paraglomus occultum</name>
    <dbReference type="NCBI Taxonomy" id="144539"/>
    <lineage>
        <taxon>Eukaryota</taxon>
        <taxon>Fungi</taxon>
        <taxon>Fungi incertae sedis</taxon>
        <taxon>Mucoromycota</taxon>
        <taxon>Glomeromycotina</taxon>
        <taxon>Glomeromycetes</taxon>
        <taxon>Paraglomerales</taxon>
        <taxon>Paraglomeraceae</taxon>
        <taxon>Paraglomus</taxon>
    </lineage>
</organism>
<feature type="coiled-coil region" evidence="4">
    <location>
        <begin position="139"/>
        <end position="173"/>
    </location>
</feature>
<gene>
    <name evidence="5" type="ORF">POCULU_LOCUS4982</name>
</gene>
<evidence type="ECO:0000313" key="6">
    <source>
        <dbReference type="Proteomes" id="UP000789572"/>
    </source>
</evidence>
<reference evidence="5" key="1">
    <citation type="submission" date="2021-06" db="EMBL/GenBank/DDBJ databases">
        <authorList>
            <person name="Kallberg Y."/>
            <person name="Tangrot J."/>
            <person name="Rosling A."/>
        </authorList>
    </citation>
    <scope>NUCLEOTIDE SEQUENCE</scope>
    <source>
        <strain evidence="5">IA702</strain>
    </source>
</reference>
<evidence type="ECO:0000256" key="4">
    <source>
        <dbReference type="SAM" id="Coils"/>
    </source>
</evidence>
<name>A0A9N9FQE0_9GLOM</name>
<dbReference type="PANTHER" id="PTHR28529:SF2">
    <property type="entry name" value="DNA REPAIR PROTEIN SWI5 HOMOLOG"/>
    <property type="match status" value="1"/>
</dbReference>
<keyword evidence="6" id="KW-1185">Reference proteome</keyword>
<dbReference type="AlphaFoldDB" id="A0A9N9FQE0"/>
<dbReference type="OrthoDB" id="255837at2759"/>
<accession>A0A9N9FQE0</accession>
<protein>
    <submittedName>
        <fullName evidence="5">4476_t:CDS:1</fullName>
    </submittedName>
</protein>
<keyword evidence="2" id="KW-0227">DNA damage</keyword>
<dbReference type="GO" id="GO:0032798">
    <property type="term" value="C:Swi5-Sfr1 complex"/>
    <property type="evidence" value="ECO:0007669"/>
    <property type="project" value="TreeGrafter"/>
</dbReference>
<evidence type="ECO:0000256" key="2">
    <source>
        <dbReference type="ARBA" id="ARBA00022763"/>
    </source>
</evidence>
<dbReference type="Proteomes" id="UP000789572">
    <property type="component" value="Unassembled WGS sequence"/>
</dbReference>
<dbReference type="Gene3D" id="1.20.5.170">
    <property type="match status" value="1"/>
</dbReference>
<sequence>MSAILQPSKESIMKFIVKHKQNTAVCLFDLKQEFGDTCVQSLENLVGETILTERKRRVGSINTCDSFGKSSEDTLTIYYLGEKANNYVHYGHVIGNSCTEHKGVKRKSLPESDITSIESDPKALTEKLNSKRFNQHTRLNRFMQRQTLLQSQIKSLEERLNALKADETEIMKQFEETDIQKILDAHYKRIHEYNEIKDVGQMLFGKCAEIEGTTTREMYEKFGVGIED</sequence>
<dbReference type="EMBL" id="CAJVPJ010000703">
    <property type="protein sequence ID" value="CAG8550271.1"/>
    <property type="molecule type" value="Genomic_DNA"/>
</dbReference>
<dbReference type="InterPro" id="IPR010760">
    <property type="entry name" value="DNA-repair_Swi5"/>
</dbReference>
<dbReference type="Pfam" id="PF07061">
    <property type="entry name" value="Swi5"/>
    <property type="match status" value="1"/>
</dbReference>
<dbReference type="GO" id="GO:0034974">
    <property type="term" value="C:Swi5-Swi2 complex"/>
    <property type="evidence" value="ECO:0007669"/>
    <property type="project" value="TreeGrafter"/>
</dbReference>
<evidence type="ECO:0000256" key="1">
    <source>
        <dbReference type="ARBA" id="ARBA00008060"/>
    </source>
</evidence>
<comment type="caution">
    <text evidence="5">The sequence shown here is derived from an EMBL/GenBank/DDBJ whole genome shotgun (WGS) entry which is preliminary data.</text>
</comment>
<evidence type="ECO:0000256" key="3">
    <source>
        <dbReference type="ARBA" id="ARBA00023204"/>
    </source>
</evidence>
<comment type="similarity">
    <text evidence="1">Belongs to the SWI5/SAE3 family.</text>
</comment>
<proteinExistence type="inferred from homology"/>